<dbReference type="PROSITE" id="PS51705">
    <property type="entry name" value="G_HFLX"/>
    <property type="match status" value="1"/>
</dbReference>
<feature type="binding site" evidence="7">
    <location>
        <position position="288"/>
    </location>
    <ligand>
        <name>Mg(2+)</name>
        <dbReference type="ChEBI" id="CHEBI:18420"/>
    </ligand>
</feature>
<feature type="binding site" evidence="6">
    <location>
        <begin position="286"/>
        <end position="290"/>
    </location>
    <ligand>
        <name>GTP</name>
        <dbReference type="ChEBI" id="CHEBI:37565"/>
    </ligand>
</feature>
<proteinExistence type="inferred from homology"/>
<name>A0A3A8NMR8_9BACT</name>
<dbReference type="SUPFAM" id="SSF52540">
    <property type="entry name" value="P-loop containing nucleoside triphosphate hydrolases"/>
    <property type="match status" value="1"/>
</dbReference>
<sequence>MRMAKTLPERPRAVLVGVQLPGVSDEEHAADFAELRRLVHTLGYDSVATVTQKRDRLATGTVLGTGKLKELAKLTGGSGVIASGALNQTSKAREKWEAAAEAEAEAEAGPDAGDEDDDEGPQEALAPPTDDDEAEPRPTVVVVDHELSPSQLRNLEKATGAEVLDRAGVIVDIFHRHAKSHEARMQVEIARLNYLAPRLRESSGGRERQQGRGAGDSAVELDRRKIRDRLAELREGLAAIQKDQDHRRYARRDQLRVALVGYTNAGKSSLMRALTGSTVLVADQLFATLDTTVRAMQPETRPRILVSDTVGFIQKLPHDLVASFRSTLDEALEASLLLYVVDASDPTWAAQLEVTRTVLREIGADTVPSKLLLNKADRLDAAAREALLAKHPDAIMLSAHQPEDVAMLRKHIIAFFESSMVEADLVIPYARQGRIGEVYEHTTVVSQAYDESGSRLRVRGLPGAIAKLTQSFQE</sequence>
<evidence type="ECO:0000256" key="8">
    <source>
        <dbReference type="SAM" id="MobiDB-lite"/>
    </source>
</evidence>
<keyword evidence="1 7" id="KW-0479">Metal-binding</keyword>
<dbReference type="InterPro" id="IPR027417">
    <property type="entry name" value="P-loop_NTPase"/>
</dbReference>
<feature type="domain" description="Hflx-type G" evidence="9">
    <location>
        <begin position="255"/>
        <end position="420"/>
    </location>
</feature>
<dbReference type="GO" id="GO:0003924">
    <property type="term" value="F:GTPase activity"/>
    <property type="evidence" value="ECO:0007669"/>
    <property type="project" value="UniProtKB-UniRule"/>
</dbReference>
<evidence type="ECO:0000256" key="1">
    <source>
        <dbReference type="ARBA" id="ARBA00022723"/>
    </source>
</evidence>
<keyword evidence="5" id="KW-0963">Cytoplasm</keyword>
<dbReference type="Pfam" id="PF13167">
    <property type="entry name" value="GTP-bdg_N"/>
    <property type="match status" value="2"/>
</dbReference>
<dbReference type="InterPro" id="IPR025121">
    <property type="entry name" value="GTPase_HflX_N"/>
</dbReference>
<keyword evidence="3 7" id="KW-0460">Magnesium</keyword>
<feature type="compositionally biased region" description="Acidic residues" evidence="8">
    <location>
        <begin position="100"/>
        <end position="121"/>
    </location>
</feature>
<dbReference type="NCBIfam" id="TIGR03156">
    <property type="entry name" value="GTP_HflX"/>
    <property type="match status" value="1"/>
</dbReference>
<feature type="binding site" evidence="6">
    <location>
        <begin position="374"/>
        <end position="377"/>
    </location>
    <ligand>
        <name>GTP</name>
        <dbReference type="ChEBI" id="CHEBI:37565"/>
    </ligand>
</feature>
<comment type="caution">
    <text evidence="10">The sequence shown here is derived from an EMBL/GenBank/DDBJ whole genome shotgun (WGS) entry which is preliminary data.</text>
</comment>
<dbReference type="Proteomes" id="UP000273405">
    <property type="component" value="Unassembled WGS sequence"/>
</dbReference>
<dbReference type="EMBL" id="RAWG01000124">
    <property type="protein sequence ID" value="RKH40724.1"/>
    <property type="molecule type" value="Genomic_DNA"/>
</dbReference>
<feature type="binding site" evidence="6">
    <location>
        <begin position="308"/>
        <end position="311"/>
    </location>
    <ligand>
        <name>GTP</name>
        <dbReference type="ChEBI" id="CHEBI:37565"/>
    </ligand>
</feature>
<dbReference type="InterPro" id="IPR030394">
    <property type="entry name" value="G_HFLX_dom"/>
</dbReference>
<comment type="subunit">
    <text evidence="5">Monomer. Associates with the 50S ribosomal subunit.</text>
</comment>
<evidence type="ECO:0000256" key="2">
    <source>
        <dbReference type="ARBA" id="ARBA00022741"/>
    </source>
</evidence>
<feature type="binding site" evidence="6">
    <location>
        <begin position="261"/>
        <end position="268"/>
    </location>
    <ligand>
        <name>GTP</name>
        <dbReference type="ChEBI" id="CHEBI:37565"/>
    </ligand>
</feature>
<dbReference type="InterPro" id="IPR032305">
    <property type="entry name" value="GTP-bd_M"/>
</dbReference>
<comment type="similarity">
    <text evidence="5">Belongs to the TRAFAC class OBG-HflX-like GTPase superfamily. HflX GTPase family.</text>
</comment>
<dbReference type="PANTHER" id="PTHR10229">
    <property type="entry name" value="GTP-BINDING PROTEIN HFLX"/>
    <property type="match status" value="1"/>
</dbReference>
<dbReference type="InterPro" id="IPR016496">
    <property type="entry name" value="GTPase_HflX"/>
</dbReference>
<evidence type="ECO:0000313" key="10">
    <source>
        <dbReference type="EMBL" id="RKH40724.1"/>
    </source>
</evidence>
<dbReference type="Gene3D" id="3.40.50.11060">
    <property type="entry name" value="GTPase HflX, N-terminal domain"/>
    <property type="match status" value="2"/>
</dbReference>
<dbReference type="InterPro" id="IPR006073">
    <property type="entry name" value="GTP-bd"/>
</dbReference>
<dbReference type="Pfam" id="PF16360">
    <property type="entry name" value="GTP-bdg_M"/>
    <property type="match status" value="1"/>
</dbReference>
<gene>
    <name evidence="5 10" type="primary">hflX</name>
    <name evidence="10" type="ORF">D7X12_20055</name>
</gene>
<feature type="region of interest" description="Disordered" evidence="8">
    <location>
        <begin position="92"/>
        <end position="136"/>
    </location>
</feature>
<reference evidence="11" key="1">
    <citation type="submission" date="2018-09" db="EMBL/GenBank/DDBJ databases">
        <authorList>
            <person name="Livingstone P.G."/>
            <person name="Whitworth D.E."/>
        </authorList>
    </citation>
    <scope>NUCLEOTIDE SEQUENCE [LARGE SCALE GENOMIC DNA]</scope>
    <source>
        <strain evidence="11">CA040B</strain>
    </source>
</reference>
<keyword evidence="2 5" id="KW-0547">Nucleotide-binding</keyword>
<evidence type="ECO:0000256" key="3">
    <source>
        <dbReference type="ARBA" id="ARBA00022842"/>
    </source>
</evidence>
<comment type="subcellular location">
    <subcellularLocation>
        <location evidence="5">Cytoplasm</location>
    </subcellularLocation>
    <text evidence="5">May associate with membranes.</text>
</comment>
<comment type="function">
    <text evidence="5">GTPase that associates with the 50S ribosomal subunit and may have a role during protein synthesis or ribosome biogenesis.</text>
</comment>
<dbReference type="Gene3D" id="3.40.50.300">
    <property type="entry name" value="P-loop containing nucleotide triphosphate hydrolases"/>
    <property type="match status" value="1"/>
</dbReference>
<dbReference type="Pfam" id="PF01926">
    <property type="entry name" value="MMR_HSR1"/>
    <property type="match status" value="1"/>
</dbReference>
<dbReference type="PANTHER" id="PTHR10229:SF0">
    <property type="entry name" value="GTP-BINDING PROTEIN 6-RELATED"/>
    <property type="match status" value="1"/>
</dbReference>
<dbReference type="GO" id="GO:0043022">
    <property type="term" value="F:ribosome binding"/>
    <property type="evidence" value="ECO:0007669"/>
    <property type="project" value="TreeGrafter"/>
</dbReference>
<dbReference type="PIRSF" id="PIRSF006809">
    <property type="entry name" value="GTP-binding_hflX_prd"/>
    <property type="match status" value="1"/>
</dbReference>
<evidence type="ECO:0000256" key="5">
    <source>
        <dbReference type="HAMAP-Rule" id="MF_00900"/>
    </source>
</evidence>
<evidence type="ECO:0000259" key="9">
    <source>
        <dbReference type="PROSITE" id="PS51705"/>
    </source>
</evidence>
<dbReference type="GO" id="GO:0005525">
    <property type="term" value="F:GTP binding"/>
    <property type="evidence" value="ECO:0007669"/>
    <property type="project" value="UniProtKB-UniRule"/>
</dbReference>
<feature type="region of interest" description="Disordered" evidence="8">
    <location>
        <begin position="201"/>
        <end position="220"/>
    </location>
</feature>
<accession>A0A3A8NMR8</accession>
<dbReference type="CDD" id="cd01878">
    <property type="entry name" value="HflX"/>
    <property type="match status" value="1"/>
</dbReference>
<dbReference type="HAMAP" id="MF_00900">
    <property type="entry name" value="GTPase_HflX"/>
    <property type="match status" value="1"/>
</dbReference>
<dbReference type="OrthoDB" id="9812272at2"/>
<dbReference type="AlphaFoldDB" id="A0A3A8NMR8"/>
<feature type="binding site" evidence="6">
    <location>
        <begin position="398"/>
        <end position="400"/>
    </location>
    <ligand>
        <name>GTP</name>
        <dbReference type="ChEBI" id="CHEBI:37565"/>
    </ligand>
</feature>
<comment type="cofactor">
    <cofactor evidence="7">
        <name>Mg(2+)</name>
        <dbReference type="ChEBI" id="CHEBI:18420"/>
    </cofactor>
</comment>
<dbReference type="PRINTS" id="PR00326">
    <property type="entry name" value="GTP1OBG"/>
</dbReference>
<feature type="compositionally biased region" description="Basic and acidic residues" evidence="8">
    <location>
        <begin position="201"/>
        <end position="210"/>
    </location>
</feature>
<feature type="binding site" evidence="7">
    <location>
        <position position="268"/>
    </location>
    <ligand>
        <name>Mg(2+)</name>
        <dbReference type="ChEBI" id="CHEBI:18420"/>
    </ligand>
</feature>
<evidence type="ECO:0000313" key="11">
    <source>
        <dbReference type="Proteomes" id="UP000273405"/>
    </source>
</evidence>
<dbReference type="InterPro" id="IPR042108">
    <property type="entry name" value="GTPase_HflX_N_sf"/>
</dbReference>
<protein>
    <recommendedName>
        <fullName evidence="5">GTPase HflX</fullName>
    </recommendedName>
    <alternativeName>
        <fullName evidence="5">GTP-binding protein HflX</fullName>
    </alternativeName>
</protein>
<evidence type="ECO:0000256" key="6">
    <source>
        <dbReference type="PIRSR" id="PIRSR006809-1"/>
    </source>
</evidence>
<evidence type="ECO:0000256" key="4">
    <source>
        <dbReference type="ARBA" id="ARBA00023134"/>
    </source>
</evidence>
<keyword evidence="4 5" id="KW-0342">GTP-binding</keyword>
<dbReference type="Gene3D" id="6.10.250.2860">
    <property type="match status" value="1"/>
</dbReference>
<dbReference type="GO" id="GO:0005737">
    <property type="term" value="C:cytoplasm"/>
    <property type="evidence" value="ECO:0007669"/>
    <property type="project" value="UniProtKB-SubCell"/>
</dbReference>
<organism evidence="10 11">
    <name type="scientific">Corallococcus sicarius</name>
    <dbReference type="NCBI Taxonomy" id="2316726"/>
    <lineage>
        <taxon>Bacteria</taxon>
        <taxon>Pseudomonadati</taxon>
        <taxon>Myxococcota</taxon>
        <taxon>Myxococcia</taxon>
        <taxon>Myxococcales</taxon>
        <taxon>Cystobacterineae</taxon>
        <taxon>Myxococcaceae</taxon>
        <taxon>Corallococcus</taxon>
    </lineage>
</organism>
<evidence type="ECO:0000256" key="7">
    <source>
        <dbReference type="PIRSR" id="PIRSR006809-2"/>
    </source>
</evidence>
<keyword evidence="11" id="KW-1185">Reference proteome</keyword>
<dbReference type="GO" id="GO:0046872">
    <property type="term" value="F:metal ion binding"/>
    <property type="evidence" value="ECO:0007669"/>
    <property type="project" value="UniProtKB-KW"/>
</dbReference>